<protein>
    <submittedName>
        <fullName evidence="1">Uncharacterized protein</fullName>
    </submittedName>
</protein>
<dbReference type="EMBL" id="CAJNOC010006013">
    <property type="protein sequence ID" value="CAF1067758.1"/>
    <property type="molecule type" value="Genomic_DNA"/>
</dbReference>
<dbReference type="OrthoDB" id="10189607at2759"/>
<dbReference type="AlphaFoldDB" id="A0A814LM89"/>
<name>A0A814LM89_9BILA</name>
<organism evidence="1 2">
    <name type="scientific">Brachionus calyciflorus</name>
    <dbReference type="NCBI Taxonomy" id="104777"/>
    <lineage>
        <taxon>Eukaryota</taxon>
        <taxon>Metazoa</taxon>
        <taxon>Spiralia</taxon>
        <taxon>Gnathifera</taxon>
        <taxon>Rotifera</taxon>
        <taxon>Eurotatoria</taxon>
        <taxon>Monogononta</taxon>
        <taxon>Pseudotrocha</taxon>
        <taxon>Ploima</taxon>
        <taxon>Brachionidae</taxon>
        <taxon>Brachionus</taxon>
    </lineage>
</organism>
<comment type="caution">
    <text evidence="1">The sequence shown here is derived from an EMBL/GenBank/DDBJ whole genome shotgun (WGS) entry which is preliminary data.</text>
</comment>
<dbReference type="Proteomes" id="UP000663879">
    <property type="component" value="Unassembled WGS sequence"/>
</dbReference>
<accession>A0A814LM89</accession>
<reference evidence="1" key="1">
    <citation type="submission" date="2021-02" db="EMBL/GenBank/DDBJ databases">
        <authorList>
            <person name="Nowell W R."/>
        </authorList>
    </citation>
    <scope>NUCLEOTIDE SEQUENCE</scope>
    <source>
        <strain evidence="1">Ploen Becks lab</strain>
    </source>
</reference>
<keyword evidence="2" id="KW-1185">Reference proteome</keyword>
<evidence type="ECO:0000313" key="1">
    <source>
        <dbReference type="EMBL" id="CAF1067758.1"/>
    </source>
</evidence>
<gene>
    <name evidence="1" type="ORF">OXX778_LOCUS19582</name>
</gene>
<evidence type="ECO:0000313" key="2">
    <source>
        <dbReference type="Proteomes" id="UP000663879"/>
    </source>
</evidence>
<proteinExistence type="predicted"/>
<sequence>MNNLQIFMDKQIISNNLDEIFRLIALLKIPKYCEDHDGNTFVGFIRLEKPNRHSDAAIFFNSLTFNGRKLVASVINIRSEDGQWYRANNHYK</sequence>